<organism evidence="2 3">
    <name type="scientific">Lineolata rhizophorae</name>
    <dbReference type="NCBI Taxonomy" id="578093"/>
    <lineage>
        <taxon>Eukaryota</taxon>
        <taxon>Fungi</taxon>
        <taxon>Dikarya</taxon>
        <taxon>Ascomycota</taxon>
        <taxon>Pezizomycotina</taxon>
        <taxon>Dothideomycetes</taxon>
        <taxon>Dothideomycetes incertae sedis</taxon>
        <taxon>Lineolatales</taxon>
        <taxon>Lineolataceae</taxon>
        <taxon>Lineolata</taxon>
    </lineage>
</organism>
<protein>
    <recommendedName>
        <fullName evidence="4">Six-hairpin glycosidase-like protein</fullName>
    </recommendedName>
</protein>
<dbReference type="EMBL" id="MU001686">
    <property type="protein sequence ID" value="KAF2455442.1"/>
    <property type="molecule type" value="Genomic_DNA"/>
</dbReference>
<dbReference type="PANTHER" id="PTHR41814">
    <property type="entry name" value="EXPRESSED PROTEIN"/>
    <property type="match status" value="1"/>
</dbReference>
<keyword evidence="3" id="KW-1185">Reference proteome</keyword>
<dbReference type="SUPFAM" id="SSF48208">
    <property type="entry name" value="Six-hairpin glycosidases"/>
    <property type="match status" value="1"/>
</dbReference>
<dbReference type="GO" id="GO:0016787">
    <property type="term" value="F:hydrolase activity"/>
    <property type="evidence" value="ECO:0007669"/>
    <property type="project" value="UniProtKB-KW"/>
</dbReference>
<dbReference type="InterPro" id="IPR008928">
    <property type="entry name" value="6-hairpin_glycosidase_sf"/>
</dbReference>
<accession>A0A6A6NVF8</accession>
<name>A0A6A6NVF8_9PEZI</name>
<evidence type="ECO:0000313" key="2">
    <source>
        <dbReference type="EMBL" id="KAF2455442.1"/>
    </source>
</evidence>
<evidence type="ECO:0000256" key="1">
    <source>
        <dbReference type="ARBA" id="ARBA00022801"/>
    </source>
</evidence>
<reference evidence="2" key="1">
    <citation type="journal article" date="2020" name="Stud. Mycol.">
        <title>101 Dothideomycetes genomes: a test case for predicting lifestyles and emergence of pathogens.</title>
        <authorList>
            <person name="Haridas S."/>
            <person name="Albert R."/>
            <person name="Binder M."/>
            <person name="Bloem J."/>
            <person name="Labutti K."/>
            <person name="Salamov A."/>
            <person name="Andreopoulos B."/>
            <person name="Baker S."/>
            <person name="Barry K."/>
            <person name="Bills G."/>
            <person name="Bluhm B."/>
            <person name="Cannon C."/>
            <person name="Castanera R."/>
            <person name="Culley D."/>
            <person name="Daum C."/>
            <person name="Ezra D."/>
            <person name="Gonzalez J."/>
            <person name="Henrissat B."/>
            <person name="Kuo A."/>
            <person name="Liang C."/>
            <person name="Lipzen A."/>
            <person name="Lutzoni F."/>
            <person name="Magnuson J."/>
            <person name="Mondo S."/>
            <person name="Nolan M."/>
            <person name="Ohm R."/>
            <person name="Pangilinan J."/>
            <person name="Park H.-J."/>
            <person name="Ramirez L."/>
            <person name="Alfaro M."/>
            <person name="Sun H."/>
            <person name="Tritt A."/>
            <person name="Yoshinaga Y."/>
            <person name="Zwiers L.-H."/>
            <person name="Turgeon B."/>
            <person name="Goodwin S."/>
            <person name="Spatafora J."/>
            <person name="Crous P."/>
            <person name="Grigoriev I."/>
        </authorList>
    </citation>
    <scope>NUCLEOTIDE SEQUENCE</scope>
    <source>
        <strain evidence="2">ATCC 16933</strain>
    </source>
</reference>
<sequence length="381" mass="42156">MRTENGNRRRWEAGQSRAELNTSRIAEQAKVLASHSWEHGTAAEALLELYDPHLSVFGDEPFPADKVPYTPLEETESLSYAKPHILLDAGTLIRDEHATGDPAALGVSAVLIGQSDPEYVKAAWRQAKHLLDSAPRWQNGAISHRKAVAELWADFGYMVPPFLAYYAIVSNEMRYMREAIDQCMLYHEVLSTGSLGKERGLWHHIVGPEKKDLGYWSTSNGWAAAGMARVLATMKKWKPTAAWKEEQQMLVCYIQEIIDGAMRTDDGSGDGLLRNYLGDESWFGEVSGTALLASVVYRVAVLEPEPYGDGSWDGYLAWAHSKRAAVERHVDAATGIAAPAVQPLDHLLREPLMTGSPEGQSFVVLLYAAYRDWSRNGGGNS</sequence>
<dbReference type="Pfam" id="PF07470">
    <property type="entry name" value="Glyco_hydro_88"/>
    <property type="match status" value="1"/>
</dbReference>
<dbReference type="Gene3D" id="1.50.10.10">
    <property type="match status" value="1"/>
</dbReference>
<dbReference type="OrthoDB" id="4138492at2759"/>
<evidence type="ECO:0008006" key="4">
    <source>
        <dbReference type="Google" id="ProtNLM"/>
    </source>
</evidence>
<gene>
    <name evidence="2" type="ORF">BDY21DRAFT_65950</name>
</gene>
<dbReference type="InterPro" id="IPR010905">
    <property type="entry name" value="Glyco_hydro_88"/>
</dbReference>
<proteinExistence type="predicted"/>
<dbReference type="Proteomes" id="UP000799766">
    <property type="component" value="Unassembled WGS sequence"/>
</dbReference>
<dbReference type="GO" id="GO:0005975">
    <property type="term" value="P:carbohydrate metabolic process"/>
    <property type="evidence" value="ECO:0007669"/>
    <property type="project" value="InterPro"/>
</dbReference>
<dbReference type="AlphaFoldDB" id="A0A6A6NVF8"/>
<dbReference type="PANTHER" id="PTHR41814:SF1">
    <property type="entry name" value="CELLULASE"/>
    <property type="match status" value="1"/>
</dbReference>
<keyword evidence="1" id="KW-0378">Hydrolase</keyword>
<dbReference type="InterPro" id="IPR012341">
    <property type="entry name" value="6hp_glycosidase-like_sf"/>
</dbReference>
<evidence type="ECO:0000313" key="3">
    <source>
        <dbReference type="Proteomes" id="UP000799766"/>
    </source>
</evidence>